<protein>
    <submittedName>
        <fullName evidence="1">Putative PD-(D/E)XK family member</fullName>
    </submittedName>
</protein>
<sequence>MLFEAYTELIRKFPSGCASLYGEELQGKSGVWLAVDERSFPSLLFSCLPSDTRNDIELRFVGVQFARECEIGVDGGGHANGTFSIVRLEENDPDLVRVFLRLLEETFCGDALTPLTNREISERILELANLFSQLEHSAKDLLGLWGELLIISRVAAPAVAAQRWCLDRNAKYDFVCDGFALEVKTTLKSSRVHRFALAQLRPNEELAIYVASIQAIQAHGGTTVSELMDRILEMITDAELRRSFLALCLLKGGEDIYKSGLRLQLLSAEGGVAYFAASNIPVPFVDAISPISNVKFDVCLDDLQREDGEIPIDR</sequence>
<gene>
    <name evidence="1" type="ORF">SAMN06295912_12823</name>
</gene>
<evidence type="ECO:0000313" key="2">
    <source>
        <dbReference type="Proteomes" id="UP000198281"/>
    </source>
</evidence>
<organism evidence="1 2">
    <name type="scientific">Edaphosphingomonas laterariae</name>
    <dbReference type="NCBI Taxonomy" id="861865"/>
    <lineage>
        <taxon>Bacteria</taxon>
        <taxon>Pseudomonadati</taxon>
        <taxon>Pseudomonadota</taxon>
        <taxon>Alphaproteobacteria</taxon>
        <taxon>Sphingomonadales</taxon>
        <taxon>Rhizorhabdaceae</taxon>
        <taxon>Edaphosphingomonas</taxon>
    </lineage>
</organism>
<dbReference type="Proteomes" id="UP000198281">
    <property type="component" value="Unassembled WGS sequence"/>
</dbReference>
<dbReference type="AlphaFoldDB" id="A0A239IYP6"/>
<evidence type="ECO:0000313" key="1">
    <source>
        <dbReference type="EMBL" id="SNS98512.1"/>
    </source>
</evidence>
<proteinExistence type="predicted"/>
<keyword evidence="2" id="KW-1185">Reference proteome</keyword>
<dbReference type="Pfam" id="PF14390">
    <property type="entry name" value="DUF4420"/>
    <property type="match status" value="1"/>
</dbReference>
<accession>A0A239IYP6</accession>
<dbReference type="OrthoDB" id="1838039at2"/>
<name>A0A239IYP6_9SPHN</name>
<dbReference type="RefSeq" id="WP_089220838.1">
    <property type="nucleotide sequence ID" value="NZ_FZOS01000028.1"/>
</dbReference>
<dbReference type="EMBL" id="FZOS01000028">
    <property type="protein sequence ID" value="SNS98512.1"/>
    <property type="molecule type" value="Genomic_DNA"/>
</dbReference>
<reference evidence="2" key="1">
    <citation type="submission" date="2017-06" db="EMBL/GenBank/DDBJ databases">
        <authorList>
            <person name="Varghese N."/>
            <person name="Submissions S."/>
        </authorList>
    </citation>
    <scope>NUCLEOTIDE SEQUENCE [LARGE SCALE GENOMIC DNA]</scope>
    <source>
        <strain evidence="2">LNB2</strain>
    </source>
</reference>
<dbReference type="InterPro" id="IPR025534">
    <property type="entry name" value="DUF4420"/>
</dbReference>